<sequence length="441" mass="48046">MLPVPNPTESYWRSEPHWLDEHRSTAHLPAAADIVIIGTGIAGVSTAYHLVNSVEKAGIAPQPSILLLEARQVCSGATGRNGGHIKKLPSTIAGDIASFGRSNAEDVVEFVRGNIYAIKRVIEKEDIDAEGELRRSFDVALTDDDARAITREFEELLDDGFPLMQDVGYVGERIAERITSIYGAKAGLSTPALSLWPYKFVTQLLERVLSKGDANLQTNTPVTTIEMNHETGGYTVKTSRGEVKSPTIVFATNGYTGGLLPQYKNVITPIKGTASHITVPPDTQQPPPYLSNTYNIRYTSKRVDYLNPRPDGSIVVGGGKWTYEGQRDVWYDVYDDSTLIEPARHYFDGLMQRHFRGWKDSGATTERVWTGIMGVTNDGVPHIGRVPGTTGQYVLAGYNGGGMALAFLAALGVARMISEGIPFEGTGLPKCMKTTQARLDG</sequence>
<dbReference type="EMBL" id="KV878593">
    <property type="protein sequence ID" value="OJJ55058.1"/>
    <property type="molecule type" value="Genomic_DNA"/>
</dbReference>
<dbReference type="STRING" id="1036612.A0A1L9T6M6"/>
<dbReference type="VEuPathDB" id="FungiDB:ASPSYDRAFT_60805"/>
<dbReference type="RefSeq" id="XP_040698864.1">
    <property type="nucleotide sequence ID" value="XM_040849905.1"/>
</dbReference>
<gene>
    <name evidence="2" type="ORF">ASPSYDRAFT_60805</name>
</gene>
<dbReference type="InterPro" id="IPR006076">
    <property type="entry name" value="FAD-dep_OxRdtase"/>
</dbReference>
<dbReference type="Gene3D" id="3.30.9.10">
    <property type="entry name" value="D-Amino Acid Oxidase, subunit A, domain 2"/>
    <property type="match status" value="1"/>
</dbReference>
<dbReference type="OrthoDB" id="429143at2759"/>
<dbReference type="Proteomes" id="UP000184356">
    <property type="component" value="Unassembled WGS sequence"/>
</dbReference>
<dbReference type="Pfam" id="PF01266">
    <property type="entry name" value="DAO"/>
    <property type="match status" value="1"/>
</dbReference>
<evidence type="ECO:0000313" key="2">
    <source>
        <dbReference type="EMBL" id="OJJ55058.1"/>
    </source>
</evidence>
<keyword evidence="3" id="KW-1185">Reference proteome</keyword>
<protein>
    <recommendedName>
        <fullName evidence="1">FAD dependent oxidoreductase domain-containing protein</fullName>
    </recommendedName>
</protein>
<proteinExistence type="predicted"/>
<dbReference type="GO" id="GO:0005737">
    <property type="term" value="C:cytoplasm"/>
    <property type="evidence" value="ECO:0007669"/>
    <property type="project" value="TreeGrafter"/>
</dbReference>
<reference evidence="3" key="1">
    <citation type="journal article" date="2017" name="Genome Biol.">
        <title>Comparative genomics reveals high biological diversity and specific adaptations in the industrially and medically important fungal genus Aspergillus.</title>
        <authorList>
            <person name="de Vries R.P."/>
            <person name="Riley R."/>
            <person name="Wiebenga A."/>
            <person name="Aguilar-Osorio G."/>
            <person name="Amillis S."/>
            <person name="Uchima C.A."/>
            <person name="Anderluh G."/>
            <person name="Asadollahi M."/>
            <person name="Askin M."/>
            <person name="Barry K."/>
            <person name="Battaglia E."/>
            <person name="Bayram O."/>
            <person name="Benocci T."/>
            <person name="Braus-Stromeyer S.A."/>
            <person name="Caldana C."/>
            <person name="Canovas D."/>
            <person name="Cerqueira G.C."/>
            <person name="Chen F."/>
            <person name="Chen W."/>
            <person name="Choi C."/>
            <person name="Clum A."/>
            <person name="Dos Santos R.A."/>
            <person name="Damasio A.R."/>
            <person name="Diallinas G."/>
            <person name="Emri T."/>
            <person name="Fekete E."/>
            <person name="Flipphi M."/>
            <person name="Freyberg S."/>
            <person name="Gallo A."/>
            <person name="Gournas C."/>
            <person name="Habgood R."/>
            <person name="Hainaut M."/>
            <person name="Harispe M.L."/>
            <person name="Henrissat B."/>
            <person name="Hilden K.S."/>
            <person name="Hope R."/>
            <person name="Hossain A."/>
            <person name="Karabika E."/>
            <person name="Karaffa L."/>
            <person name="Karanyi Z."/>
            <person name="Krasevec N."/>
            <person name="Kuo A."/>
            <person name="Kusch H."/>
            <person name="LaButti K."/>
            <person name="Lagendijk E.L."/>
            <person name="Lapidus A."/>
            <person name="Levasseur A."/>
            <person name="Lindquist E."/>
            <person name="Lipzen A."/>
            <person name="Logrieco A.F."/>
            <person name="MacCabe A."/>
            <person name="Maekelae M.R."/>
            <person name="Malavazi I."/>
            <person name="Melin P."/>
            <person name="Meyer V."/>
            <person name="Mielnichuk N."/>
            <person name="Miskei M."/>
            <person name="Molnar A.P."/>
            <person name="Mule G."/>
            <person name="Ngan C.Y."/>
            <person name="Orejas M."/>
            <person name="Orosz E."/>
            <person name="Ouedraogo J.P."/>
            <person name="Overkamp K.M."/>
            <person name="Park H.-S."/>
            <person name="Perrone G."/>
            <person name="Piumi F."/>
            <person name="Punt P.J."/>
            <person name="Ram A.F."/>
            <person name="Ramon A."/>
            <person name="Rauscher S."/>
            <person name="Record E."/>
            <person name="Riano-Pachon D.M."/>
            <person name="Robert V."/>
            <person name="Roehrig J."/>
            <person name="Ruller R."/>
            <person name="Salamov A."/>
            <person name="Salih N.S."/>
            <person name="Samson R.A."/>
            <person name="Sandor E."/>
            <person name="Sanguinetti M."/>
            <person name="Schuetze T."/>
            <person name="Sepcic K."/>
            <person name="Shelest E."/>
            <person name="Sherlock G."/>
            <person name="Sophianopoulou V."/>
            <person name="Squina F.M."/>
            <person name="Sun H."/>
            <person name="Susca A."/>
            <person name="Todd R.B."/>
            <person name="Tsang A."/>
            <person name="Unkles S.E."/>
            <person name="van de Wiele N."/>
            <person name="van Rossen-Uffink D."/>
            <person name="Oliveira J.V."/>
            <person name="Vesth T.C."/>
            <person name="Visser J."/>
            <person name="Yu J.-H."/>
            <person name="Zhou M."/>
            <person name="Andersen M.R."/>
            <person name="Archer D.B."/>
            <person name="Baker S.E."/>
            <person name="Benoit I."/>
            <person name="Brakhage A.A."/>
            <person name="Braus G.H."/>
            <person name="Fischer R."/>
            <person name="Frisvad J.C."/>
            <person name="Goldman G.H."/>
            <person name="Houbraken J."/>
            <person name="Oakley B."/>
            <person name="Pocsi I."/>
            <person name="Scazzocchio C."/>
            <person name="Seiboth B."/>
            <person name="vanKuyk P.A."/>
            <person name="Wortman J."/>
            <person name="Dyer P.S."/>
            <person name="Grigoriev I.V."/>
        </authorList>
    </citation>
    <scope>NUCLEOTIDE SEQUENCE [LARGE SCALE GENOMIC DNA]</scope>
    <source>
        <strain evidence="3">CBS 593.65</strain>
    </source>
</reference>
<dbReference type="Gene3D" id="3.50.50.60">
    <property type="entry name" value="FAD/NAD(P)-binding domain"/>
    <property type="match status" value="1"/>
</dbReference>
<organism evidence="2 3">
    <name type="scientific">Aspergillus sydowii CBS 593.65</name>
    <dbReference type="NCBI Taxonomy" id="1036612"/>
    <lineage>
        <taxon>Eukaryota</taxon>
        <taxon>Fungi</taxon>
        <taxon>Dikarya</taxon>
        <taxon>Ascomycota</taxon>
        <taxon>Pezizomycotina</taxon>
        <taxon>Eurotiomycetes</taxon>
        <taxon>Eurotiomycetidae</taxon>
        <taxon>Eurotiales</taxon>
        <taxon>Aspergillaceae</taxon>
        <taxon>Aspergillus</taxon>
        <taxon>Aspergillus subgen. Nidulantes</taxon>
    </lineage>
</organism>
<dbReference type="PANTHER" id="PTHR13847">
    <property type="entry name" value="SARCOSINE DEHYDROGENASE-RELATED"/>
    <property type="match status" value="1"/>
</dbReference>
<dbReference type="SUPFAM" id="SSF51905">
    <property type="entry name" value="FAD/NAD(P)-binding domain"/>
    <property type="match status" value="1"/>
</dbReference>
<dbReference type="InterPro" id="IPR036188">
    <property type="entry name" value="FAD/NAD-bd_sf"/>
</dbReference>
<accession>A0A1L9T6M6</accession>
<dbReference type="AlphaFoldDB" id="A0A1L9T6M6"/>
<dbReference type="GeneID" id="63765978"/>
<evidence type="ECO:0000313" key="3">
    <source>
        <dbReference type="Proteomes" id="UP000184356"/>
    </source>
</evidence>
<dbReference type="PANTHER" id="PTHR13847:SF279">
    <property type="entry name" value="FAD DEPENDENT OXIDOREDUCTASE DOMAIN-CONTAINING PROTEIN-RELATED"/>
    <property type="match status" value="1"/>
</dbReference>
<feature type="domain" description="FAD dependent oxidoreductase" evidence="1">
    <location>
        <begin position="33"/>
        <end position="415"/>
    </location>
</feature>
<name>A0A1L9T6M6_9EURO</name>
<evidence type="ECO:0000259" key="1">
    <source>
        <dbReference type="Pfam" id="PF01266"/>
    </source>
</evidence>